<evidence type="ECO:0000259" key="1">
    <source>
        <dbReference type="Pfam" id="PF03190"/>
    </source>
</evidence>
<dbReference type="InterPro" id="IPR004879">
    <property type="entry name" value="Ssp411-like_TRX"/>
</dbReference>
<dbReference type="Gene3D" id="3.40.30.10">
    <property type="entry name" value="Glutaredoxin"/>
    <property type="match status" value="1"/>
</dbReference>
<proteinExistence type="predicted"/>
<dbReference type="AlphaFoldDB" id="A0A212RQ27"/>
<dbReference type="Gene3D" id="1.50.10.10">
    <property type="match status" value="1"/>
</dbReference>
<evidence type="ECO:0000313" key="2">
    <source>
        <dbReference type="EMBL" id="SNB74657.1"/>
    </source>
</evidence>
<dbReference type="InterPro" id="IPR012341">
    <property type="entry name" value="6hp_glycosidase-like_sf"/>
</dbReference>
<dbReference type="SUPFAM" id="SSF48208">
    <property type="entry name" value="Six-hairpin glycosidases"/>
    <property type="match status" value="1"/>
</dbReference>
<dbReference type="EMBL" id="FYEK01000075">
    <property type="protein sequence ID" value="SNB74657.1"/>
    <property type="molecule type" value="Genomic_DNA"/>
</dbReference>
<dbReference type="InParanoid" id="A0A212RQ27"/>
<sequence length="598" mass="68039">MGETRVRWREWGEEAFREAREQDKPILLSISATWCHWCHVMDRGIPGDPIHTGTYSDPEIAELINTYFIPIRVDTDRRPDINARYNMGGWPTTAFLTPDGEILTGATYIPPMQMRQVLLQVLQYYRSNRAEIQRRIQEIARRRQEAARPMARPGAQLSWTVPLHLIGLIARAYDPVYGGFGEAPKFPHPEASLLLLVEYVRGGRRDERLAEMVRRTLHGMAEGGMYDHVEGGWFRYSTTRDWSLPHFEKMLEDHARLIVVYLYAAEVLEDEGLREPAVKALDYVERTLYDPERGVFWGSQDADEEYYALSRRERAMRPPPAVDRTVYTNWNSQMALTLLIAADILEEDRLQETAIRNLDAVWEWTFDASTGALVHYVDIHGERADAKGVPPLLGDQVHYARAALAAFQRTGERRFLERALQLRPYLESALADREGGGFFDRPEDPRAIGALRIRQKPLEENAVAAEFYLTLHDLTGDREARAIAERALLAFEQDYVKYDFAAAPYGLAVYRAITEPVRIHVIGPLEDPTTRQLLAAAWRGDPFARVVIPMDPERDAPVIQAQGFSTDGLPVAYVCLGDRCLAPARTPEELAERIAALA</sequence>
<keyword evidence="3" id="KW-1185">Reference proteome</keyword>
<dbReference type="InterPro" id="IPR008928">
    <property type="entry name" value="6-hairpin_glycosidase_sf"/>
</dbReference>
<dbReference type="RefSeq" id="WP_088572314.1">
    <property type="nucleotide sequence ID" value="NZ_FYEK01000075.1"/>
</dbReference>
<dbReference type="PANTHER" id="PTHR42899:SF1">
    <property type="entry name" value="SPERMATOGENESIS-ASSOCIATED PROTEIN 20"/>
    <property type="match status" value="1"/>
</dbReference>
<dbReference type="FunCoup" id="A0A212RQ27">
    <property type="interactions" value="281"/>
</dbReference>
<dbReference type="PIRSF" id="PIRSF006402">
    <property type="entry name" value="UCP006402_thioredoxin"/>
    <property type="match status" value="1"/>
</dbReference>
<dbReference type="GO" id="GO:0005975">
    <property type="term" value="P:carbohydrate metabolic process"/>
    <property type="evidence" value="ECO:0007669"/>
    <property type="project" value="InterPro"/>
</dbReference>
<dbReference type="InterPro" id="IPR024705">
    <property type="entry name" value="Ssp411"/>
</dbReference>
<gene>
    <name evidence="2" type="ORF">SAMN02746019_00017880</name>
</gene>
<dbReference type="InterPro" id="IPR036249">
    <property type="entry name" value="Thioredoxin-like_sf"/>
</dbReference>
<dbReference type="PANTHER" id="PTHR42899">
    <property type="entry name" value="SPERMATOGENESIS-ASSOCIATED PROTEIN 20"/>
    <property type="match status" value="1"/>
</dbReference>
<feature type="domain" description="Spermatogenesis-associated protein 20-like TRX" evidence="1">
    <location>
        <begin position="4"/>
        <end position="141"/>
    </location>
</feature>
<dbReference type="SUPFAM" id="SSF52833">
    <property type="entry name" value="Thioredoxin-like"/>
    <property type="match status" value="1"/>
</dbReference>
<dbReference type="Proteomes" id="UP000197025">
    <property type="component" value="Unassembled WGS sequence"/>
</dbReference>
<organism evidence="2 3">
    <name type="scientific">Thermoflexus hugenholtzii JAD2</name>
    <dbReference type="NCBI Taxonomy" id="877466"/>
    <lineage>
        <taxon>Bacteria</taxon>
        <taxon>Bacillati</taxon>
        <taxon>Chloroflexota</taxon>
        <taxon>Thermoflexia</taxon>
        <taxon>Thermoflexales</taxon>
        <taxon>Thermoflexaceae</taxon>
        <taxon>Thermoflexus</taxon>
    </lineage>
</organism>
<protein>
    <recommendedName>
        <fullName evidence="1">Spermatogenesis-associated protein 20-like TRX domain-containing protein</fullName>
    </recommendedName>
</protein>
<dbReference type="Pfam" id="PF03190">
    <property type="entry name" value="Thioredox_DsbH"/>
    <property type="match status" value="1"/>
</dbReference>
<dbReference type="OrthoDB" id="9762614at2"/>
<name>A0A212RQ27_9CHLR</name>
<evidence type="ECO:0000313" key="3">
    <source>
        <dbReference type="Proteomes" id="UP000197025"/>
    </source>
</evidence>
<reference evidence="3" key="1">
    <citation type="submission" date="2017-06" db="EMBL/GenBank/DDBJ databases">
        <authorList>
            <person name="Varghese N."/>
            <person name="Submissions S."/>
        </authorList>
    </citation>
    <scope>NUCLEOTIDE SEQUENCE [LARGE SCALE GENOMIC DNA]</scope>
    <source>
        <strain evidence="3">JAD2</strain>
    </source>
</reference>
<accession>A0A212RQ27</accession>